<dbReference type="Proteomes" id="UP000785679">
    <property type="component" value="Unassembled WGS sequence"/>
</dbReference>
<dbReference type="EMBL" id="RRYP01010406">
    <property type="protein sequence ID" value="TNV78402.1"/>
    <property type="molecule type" value="Genomic_DNA"/>
</dbReference>
<organism evidence="1 2">
    <name type="scientific">Halteria grandinella</name>
    <dbReference type="NCBI Taxonomy" id="5974"/>
    <lineage>
        <taxon>Eukaryota</taxon>
        <taxon>Sar</taxon>
        <taxon>Alveolata</taxon>
        <taxon>Ciliophora</taxon>
        <taxon>Intramacronucleata</taxon>
        <taxon>Spirotrichea</taxon>
        <taxon>Stichotrichia</taxon>
        <taxon>Sporadotrichida</taxon>
        <taxon>Halteriidae</taxon>
        <taxon>Halteria</taxon>
    </lineage>
</organism>
<sequence length="349" mass="38530">MRKPPFYQIANRTNTSIPIFPPYIPRNNTNNTVNETVLGCVEYANQGNCSQCSPQSILDFDNNICFCNFNYEIKIALSPIPVNNTFTYDLTITTNETFDTSIYGILTPCSDLLFFIFENQTILDNYSLLTDLLICEFRNTSNITNCSASCGASQIIISSMQKSLLDVFLAQLIVISLDLNFLDIQCSGFIEYLISSEGLQCEAEGQQEFCDIREEALVPGGLESGGGCQIGQSLSVMEESRASQMNITVDSVWTNETGMGCDQMLISNTLEIGWWVCNTSSIQGSQNITEIIVTNATRGQVMNLTNGKAELALILSNFQSDCGIQTLVLNFTQAKIIKAPGFDQDFLLS</sequence>
<proteinExistence type="predicted"/>
<dbReference type="AlphaFoldDB" id="A0A8J8NN73"/>
<name>A0A8J8NN73_HALGN</name>
<evidence type="ECO:0000313" key="1">
    <source>
        <dbReference type="EMBL" id="TNV78402.1"/>
    </source>
</evidence>
<comment type="caution">
    <text evidence="1">The sequence shown here is derived from an EMBL/GenBank/DDBJ whole genome shotgun (WGS) entry which is preliminary data.</text>
</comment>
<evidence type="ECO:0000313" key="2">
    <source>
        <dbReference type="Proteomes" id="UP000785679"/>
    </source>
</evidence>
<accession>A0A8J8NN73</accession>
<reference evidence="1" key="1">
    <citation type="submission" date="2019-06" db="EMBL/GenBank/DDBJ databases">
        <authorList>
            <person name="Zheng W."/>
        </authorList>
    </citation>
    <scope>NUCLEOTIDE SEQUENCE</scope>
    <source>
        <strain evidence="1">QDHG01</strain>
    </source>
</reference>
<keyword evidence="2" id="KW-1185">Reference proteome</keyword>
<gene>
    <name evidence="1" type="ORF">FGO68_gene7982</name>
</gene>
<protein>
    <submittedName>
        <fullName evidence="1">Uncharacterized protein</fullName>
    </submittedName>
</protein>